<evidence type="ECO:0000256" key="6">
    <source>
        <dbReference type="RuleBase" id="RU004466"/>
    </source>
</evidence>
<dbReference type="Proteomes" id="UP000280861">
    <property type="component" value="Unassembled WGS sequence"/>
</dbReference>
<dbReference type="GO" id="GO:0008299">
    <property type="term" value="P:isoprenoid biosynthetic process"/>
    <property type="evidence" value="ECO:0007669"/>
    <property type="project" value="InterPro"/>
</dbReference>
<dbReference type="InterPro" id="IPR000092">
    <property type="entry name" value="Polyprenyl_synt"/>
</dbReference>
<gene>
    <name evidence="7" type="primary">ispB</name>
    <name evidence="7" type="ORF">PSET11_01829</name>
</gene>
<dbReference type="EMBL" id="UXAU01000025">
    <property type="protein sequence ID" value="VDC26915.1"/>
    <property type="molecule type" value="Genomic_DNA"/>
</dbReference>
<dbReference type="GO" id="GO:0106350">
    <property type="term" value="F:all-trans-octaprenyl-diphosphate synthase activity"/>
    <property type="evidence" value="ECO:0007669"/>
    <property type="project" value="UniProtKB-EC"/>
</dbReference>
<evidence type="ECO:0000313" key="7">
    <source>
        <dbReference type="EMBL" id="VDC26915.1"/>
    </source>
</evidence>
<dbReference type="RefSeq" id="WP_160118977.1">
    <property type="nucleotide sequence ID" value="NZ_CBCRYA010000010.1"/>
</dbReference>
<accession>A0A3P5X7Z0</accession>
<dbReference type="Pfam" id="PF00348">
    <property type="entry name" value="polyprenyl_synt"/>
    <property type="match status" value="1"/>
</dbReference>
<dbReference type="Gene3D" id="1.10.600.10">
    <property type="entry name" value="Farnesyl Diphosphate Synthase"/>
    <property type="match status" value="1"/>
</dbReference>
<dbReference type="OrthoDB" id="4497239at2"/>
<protein>
    <submittedName>
        <fullName evidence="7">Octaprenyl-diphosphate synthase</fullName>
        <ecNumber evidence="7">2.5.1.90</ecNumber>
    </submittedName>
</protein>
<dbReference type="PANTHER" id="PTHR12001">
    <property type="entry name" value="GERANYLGERANYL PYROPHOSPHATE SYNTHASE"/>
    <property type="match status" value="1"/>
</dbReference>
<proteinExistence type="inferred from homology"/>
<organism evidence="7 8">
    <name type="scientific">Arthrobacter ulcerisalmonis</name>
    <dbReference type="NCBI Taxonomy" id="2483813"/>
    <lineage>
        <taxon>Bacteria</taxon>
        <taxon>Bacillati</taxon>
        <taxon>Actinomycetota</taxon>
        <taxon>Actinomycetes</taxon>
        <taxon>Micrococcales</taxon>
        <taxon>Micrococcaceae</taxon>
        <taxon>Arthrobacter</taxon>
    </lineage>
</organism>
<dbReference type="SFLD" id="SFLDS00005">
    <property type="entry name" value="Isoprenoid_Synthase_Type_I"/>
    <property type="match status" value="1"/>
</dbReference>
<dbReference type="GO" id="GO:0046872">
    <property type="term" value="F:metal ion binding"/>
    <property type="evidence" value="ECO:0007669"/>
    <property type="project" value="UniProtKB-KW"/>
</dbReference>
<evidence type="ECO:0000256" key="3">
    <source>
        <dbReference type="ARBA" id="ARBA00022679"/>
    </source>
</evidence>
<evidence type="ECO:0000313" key="8">
    <source>
        <dbReference type="Proteomes" id="UP000280861"/>
    </source>
</evidence>
<dbReference type="EC" id="2.5.1.90" evidence="7"/>
<dbReference type="PANTHER" id="PTHR12001:SF69">
    <property type="entry name" value="ALL TRANS-POLYPRENYL-DIPHOSPHATE SYNTHASE PDSS1"/>
    <property type="match status" value="1"/>
</dbReference>
<dbReference type="InterPro" id="IPR008949">
    <property type="entry name" value="Isoprenoid_synthase_dom_sf"/>
</dbReference>
<keyword evidence="3 6" id="KW-0808">Transferase</keyword>
<sequence>MSAPPTSRQPVRDLGAVLDQVSKAVLAAAAHCLPEVDQTVVYLPAVAGKGVRPRMTILAAAAVSPDGPPPVELAAGIELLHLATLHHDDVADQAPLRRGQPTIAALRGNRAATFAGTYLFARGTELVARAGEPFARAAAACTAALWRGQTNELVSAYRTDRTEAQYLDVISDKTGSLIGLACFSGAMAAGMSVTDAAGWDRFGKLWGSAFQLADDIADITSSTTRLGKKAGTDVREGVYTLPVILTLAAGGDRARELKALLGRSGLSAEEARQAGFLILDGPGPAGARATLVRLTDAAHDGLAALPPSWSRDLLHTMVDDVWLRVAQHAA</sequence>
<comment type="similarity">
    <text evidence="2 6">Belongs to the FPP/GGPP synthase family.</text>
</comment>
<keyword evidence="8" id="KW-1185">Reference proteome</keyword>
<reference evidence="7 8" key="1">
    <citation type="submission" date="2018-11" db="EMBL/GenBank/DDBJ databases">
        <authorList>
            <person name="Criscuolo A."/>
        </authorList>
    </citation>
    <scope>NUCLEOTIDE SEQUENCE [LARGE SCALE GENOMIC DNA]</scope>
    <source>
        <strain evidence="7">AT11b</strain>
    </source>
</reference>
<dbReference type="CDD" id="cd00685">
    <property type="entry name" value="Trans_IPPS_HT"/>
    <property type="match status" value="1"/>
</dbReference>
<dbReference type="SUPFAM" id="SSF48576">
    <property type="entry name" value="Terpenoid synthases"/>
    <property type="match status" value="1"/>
</dbReference>
<evidence type="ECO:0000256" key="4">
    <source>
        <dbReference type="ARBA" id="ARBA00022723"/>
    </source>
</evidence>
<dbReference type="AlphaFoldDB" id="A0A3P5X7Z0"/>
<evidence type="ECO:0000256" key="5">
    <source>
        <dbReference type="ARBA" id="ARBA00022842"/>
    </source>
</evidence>
<name>A0A3P5X7Z0_9MICC</name>
<evidence type="ECO:0000256" key="2">
    <source>
        <dbReference type="ARBA" id="ARBA00006706"/>
    </source>
</evidence>
<evidence type="ECO:0000256" key="1">
    <source>
        <dbReference type="ARBA" id="ARBA00001946"/>
    </source>
</evidence>
<comment type="cofactor">
    <cofactor evidence="1">
        <name>Mg(2+)</name>
        <dbReference type="ChEBI" id="CHEBI:18420"/>
    </cofactor>
</comment>
<keyword evidence="5" id="KW-0460">Magnesium</keyword>
<keyword evidence="4" id="KW-0479">Metal-binding</keyword>